<dbReference type="Proteomes" id="UP001596506">
    <property type="component" value="Unassembled WGS sequence"/>
</dbReference>
<reference evidence="2" key="1">
    <citation type="journal article" date="2019" name="Int. J. Syst. Evol. Microbiol.">
        <title>The Global Catalogue of Microorganisms (GCM) 10K type strain sequencing project: providing services to taxonomists for standard genome sequencing and annotation.</title>
        <authorList>
            <consortium name="The Broad Institute Genomics Platform"/>
            <consortium name="The Broad Institute Genome Sequencing Center for Infectious Disease"/>
            <person name="Wu L."/>
            <person name="Ma J."/>
        </authorList>
    </citation>
    <scope>NUCLEOTIDE SEQUENCE [LARGE SCALE GENOMIC DNA]</scope>
    <source>
        <strain evidence="2">CCUG 60559</strain>
    </source>
</reference>
<evidence type="ECO:0000313" key="1">
    <source>
        <dbReference type="EMBL" id="MFC7296268.1"/>
    </source>
</evidence>
<dbReference type="EMBL" id="JBHTBD010000009">
    <property type="protein sequence ID" value="MFC7296268.1"/>
    <property type="molecule type" value="Genomic_DNA"/>
</dbReference>
<dbReference type="RefSeq" id="WP_100689764.1">
    <property type="nucleotide sequence ID" value="NZ_JBHTBD010000009.1"/>
</dbReference>
<gene>
    <name evidence="1" type="ORF">ACFQQA_16235</name>
</gene>
<comment type="caution">
    <text evidence="1">The sequence shown here is derived from an EMBL/GenBank/DDBJ whole genome shotgun (WGS) entry which is preliminary data.</text>
</comment>
<evidence type="ECO:0000313" key="2">
    <source>
        <dbReference type="Proteomes" id="UP001596506"/>
    </source>
</evidence>
<sequence length="128" mass="14304">MALGKFENGIEVHKNAVADAIEHHGVHVRHVPGYAYTVGCSDIGLPELLVEKMPREQSDELLRLLFLAAERRDTPARSWDEVAVVTPKPGFESLSVDQVKTRLFDARTHYGHWKISAVKILVPGVPRD</sequence>
<protein>
    <submittedName>
        <fullName evidence="1">DUF4262 domain-containing protein</fullName>
    </submittedName>
</protein>
<name>A0ABW2IZI6_9GAMM</name>
<dbReference type="Pfam" id="PF14081">
    <property type="entry name" value="DUF4262"/>
    <property type="match status" value="1"/>
</dbReference>
<accession>A0ABW2IZI6</accession>
<keyword evidence="2" id="KW-1185">Reference proteome</keyword>
<proteinExistence type="predicted"/>
<organism evidence="1 2">
    <name type="scientific">Marinobacter aromaticivorans</name>
    <dbReference type="NCBI Taxonomy" id="1494078"/>
    <lineage>
        <taxon>Bacteria</taxon>
        <taxon>Pseudomonadati</taxon>
        <taxon>Pseudomonadota</taxon>
        <taxon>Gammaproteobacteria</taxon>
        <taxon>Pseudomonadales</taxon>
        <taxon>Marinobacteraceae</taxon>
        <taxon>Marinobacter</taxon>
    </lineage>
</organism>
<dbReference type="InterPro" id="IPR025358">
    <property type="entry name" value="DUF4262"/>
</dbReference>